<dbReference type="RefSeq" id="WP_003726409.1">
    <property type="nucleotide sequence ID" value="NC_021827.1"/>
</dbReference>
<proteinExistence type="inferred from homology"/>
<dbReference type="PANTHER" id="PTHR43236:SF1">
    <property type="entry name" value="BLL7220 PROTEIN"/>
    <property type="match status" value="1"/>
</dbReference>
<name>A0A2Z5C6X8_LISMN</name>
<evidence type="ECO:0000259" key="2">
    <source>
        <dbReference type="PROSITE" id="PS50943"/>
    </source>
</evidence>
<dbReference type="Gene3D" id="1.10.10.2910">
    <property type="match status" value="1"/>
</dbReference>
<dbReference type="Gene3D" id="1.10.260.40">
    <property type="entry name" value="lambda repressor-like DNA-binding domains"/>
    <property type="match status" value="1"/>
</dbReference>
<reference evidence="4 6" key="2">
    <citation type="submission" date="2020-06" db="EMBL/GenBank/DDBJ databases">
        <title>Two Listeria outbreaks in Switzerland in 2018 and 2020.</title>
        <authorList>
            <person name="Stevens M.J.A."/>
            <person name="Bloemberg G."/>
            <person name="Nusch-Inderbinnen M."/>
            <person name="Stephan R."/>
        </authorList>
    </citation>
    <scope>NUCLEOTIDE SEQUENCE [LARGE SCALE GENOMIC DNA]</scope>
    <source>
        <strain evidence="4 6">N18-0707</strain>
    </source>
</reference>
<reference evidence="3 5" key="1">
    <citation type="submission" date="2018-06" db="EMBL/GenBank/DDBJ databases">
        <authorList>
            <consortium name="GenomeTrakr: Next Generation Sequencing Network for Food Pathogen Tracability"/>
        </authorList>
    </citation>
    <scope>NUCLEOTIDE SEQUENCE [LARGE SCALE GENOMIC DNA]</scope>
    <source>
        <strain evidence="3 5">CFSAN008042</strain>
    </source>
</reference>
<protein>
    <submittedName>
        <fullName evidence="3">ImmA/IrrE family metallo-endopeptidase</fullName>
    </submittedName>
</protein>
<dbReference type="InterPro" id="IPR010359">
    <property type="entry name" value="IrrE_HExxH"/>
</dbReference>
<comment type="caution">
    <text evidence="3">The sequence shown here is derived from an EMBL/GenBank/DDBJ whole genome shotgun (WGS) entry which is preliminary data.</text>
</comment>
<dbReference type="Proteomes" id="UP000544530">
    <property type="component" value="Unassembled WGS sequence"/>
</dbReference>
<dbReference type="Pfam" id="PF01381">
    <property type="entry name" value="HTH_3"/>
    <property type="match status" value="1"/>
</dbReference>
<organism evidence="3 5">
    <name type="scientific">Listeria monocytogenes</name>
    <dbReference type="NCBI Taxonomy" id="1639"/>
    <lineage>
        <taxon>Bacteria</taxon>
        <taxon>Bacillati</taxon>
        <taxon>Bacillota</taxon>
        <taxon>Bacilli</taxon>
        <taxon>Bacillales</taxon>
        <taxon>Listeriaceae</taxon>
        <taxon>Listeria</taxon>
    </lineage>
</organism>
<evidence type="ECO:0000313" key="6">
    <source>
        <dbReference type="Proteomes" id="UP000544530"/>
    </source>
</evidence>
<evidence type="ECO:0000313" key="5">
    <source>
        <dbReference type="Proteomes" id="UP000368512"/>
    </source>
</evidence>
<dbReference type="SMART" id="SM00530">
    <property type="entry name" value="HTH_XRE"/>
    <property type="match status" value="1"/>
</dbReference>
<sequence length="394" mass="46369">MFFGEKLRSVRELNGLSRKELADKLNLSEQAIWQYENQYTVPKFEVVNELKGVFNVKAQFFYSEPFITNISKVESIAYRAEDREVRKKTKMETTFINFVSYFLDKFENRLNLPVSTITLLRNESIQLYNLATDNNNKLLNLEIIAEKARKTLDIQTNADLLYKLELSGIYVLEKNMGASIDAYSTWTNQEKPFIILGNKKKSAVRRNFDLAHELGHLLLHYKIDMDSLTKDEHKKIEKEANDFAAFFLLPKEQFLKDFSIIKKKSNPESYLDLKMKYMVSIGSLEYRAYKLGLLTFEENRYFYATLNRKGYRKNEPLDEDIAIIRPGKVRSLLDLIFKNHVFPLKEILDHYYIDRSFLESLFGLEDKFLSQYVEETNREYFNNSNVVSLFSRGS</sequence>
<dbReference type="EMBL" id="JACAVN010000001">
    <property type="protein sequence ID" value="NYA00456.1"/>
    <property type="molecule type" value="Genomic_DNA"/>
</dbReference>
<dbReference type="EMBL" id="AAAJWF010000001">
    <property type="protein sequence ID" value="EAC7479393.1"/>
    <property type="molecule type" value="Genomic_DNA"/>
</dbReference>
<dbReference type="Proteomes" id="UP000368512">
    <property type="component" value="Unassembled WGS sequence"/>
</dbReference>
<comment type="similarity">
    <text evidence="1">Belongs to the short-chain fatty acyl-CoA assimilation regulator (ScfR) family.</text>
</comment>
<dbReference type="PROSITE" id="PS50943">
    <property type="entry name" value="HTH_CROC1"/>
    <property type="match status" value="1"/>
</dbReference>
<dbReference type="Pfam" id="PF06114">
    <property type="entry name" value="Peptidase_M78"/>
    <property type="match status" value="1"/>
</dbReference>
<evidence type="ECO:0000313" key="4">
    <source>
        <dbReference type="EMBL" id="NYA00456.1"/>
    </source>
</evidence>
<dbReference type="AlphaFoldDB" id="A0A2Z5C6X8"/>
<dbReference type="GO" id="GO:0003677">
    <property type="term" value="F:DNA binding"/>
    <property type="evidence" value="ECO:0007669"/>
    <property type="project" value="InterPro"/>
</dbReference>
<dbReference type="KEGG" id="lmv:Y193_11725"/>
<accession>A0A2Z5C6X8</accession>
<evidence type="ECO:0000256" key="1">
    <source>
        <dbReference type="ARBA" id="ARBA00007227"/>
    </source>
</evidence>
<dbReference type="PANTHER" id="PTHR43236">
    <property type="entry name" value="ANTITOXIN HIGA1"/>
    <property type="match status" value="1"/>
</dbReference>
<dbReference type="InterPro" id="IPR010982">
    <property type="entry name" value="Lambda_DNA-bd_dom_sf"/>
</dbReference>
<gene>
    <name evidence="3" type="ORF">DQ70_01690</name>
    <name evidence="4" type="ORF">HZJ64_01320</name>
</gene>
<dbReference type="InterPro" id="IPR052345">
    <property type="entry name" value="Rad_response_metalloprotease"/>
</dbReference>
<evidence type="ECO:0000313" key="3">
    <source>
        <dbReference type="EMBL" id="EAC7479393.1"/>
    </source>
</evidence>
<dbReference type="InterPro" id="IPR001387">
    <property type="entry name" value="Cro/C1-type_HTH"/>
</dbReference>
<feature type="domain" description="HTH cro/C1-type" evidence="2">
    <location>
        <begin position="7"/>
        <end position="61"/>
    </location>
</feature>
<dbReference type="CDD" id="cd00093">
    <property type="entry name" value="HTH_XRE"/>
    <property type="match status" value="1"/>
</dbReference>
<dbReference type="SUPFAM" id="SSF47413">
    <property type="entry name" value="lambda repressor-like DNA-binding domains"/>
    <property type="match status" value="1"/>
</dbReference>